<name>A0ABT2AKU4_9BURK</name>
<evidence type="ECO:0000256" key="1">
    <source>
        <dbReference type="SAM" id="Phobius"/>
    </source>
</evidence>
<comment type="caution">
    <text evidence="2">The sequence shown here is derived from an EMBL/GenBank/DDBJ whole genome shotgun (WGS) entry which is preliminary data.</text>
</comment>
<feature type="transmembrane region" description="Helical" evidence="1">
    <location>
        <begin position="20"/>
        <end position="52"/>
    </location>
</feature>
<protein>
    <submittedName>
        <fullName evidence="2">Uncharacterized protein</fullName>
    </submittedName>
</protein>
<proteinExistence type="predicted"/>
<reference evidence="2 3" key="1">
    <citation type="submission" date="2022-08" db="EMBL/GenBank/DDBJ databases">
        <title>Reclassification of Massilia species as members of the genera Telluria, Duganella, Pseudoduganella, Mokoshia gen. nov. and Zemynaea gen. nov. using orthogonal and non-orthogonal genome-based approaches.</title>
        <authorList>
            <person name="Bowman J.P."/>
        </authorList>
    </citation>
    <scope>NUCLEOTIDE SEQUENCE [LARGE SCALE GENOMIC DNA]</scope>
    <source>
        <strain evidence="2 3">JCM 31661</strain>
    </source>
</reference>
<dbReference type="RefSeq" id="WP_258827902.1">
    <property type="nucleotide sequence ID" value="NZ_JANUHA010000006.1"/>
</dbReference>
<keyword evidence="1" id="KW-0812">Transmembrane</keyword>
<keyword evidence="1" id="KW-0472">Membrane</keyword>
<keyword evidence="1" id="KW-1133">Transmembrane helix</keyword>
<dbReference type="Proteomes" id="UP001206572">
    <property type="component" value="Unassembled WGS sequence"/>
</dbReference>
<organism evidence="2 3">
    <name type="scientific">Massilia agri</name>
    <dbReference type="NCBI Taxonomy" id="1886785"/>
    <lineage>
        <taxon>Bacteria</taxon>
        <taxon>Pseudomonadati</taxon>
        <taxon>Pseudomonadota</taxon>
        <taxon>Betaproteobacteria</taxon>
        <taxon>Burkholderiales</taxon>
        <taxon>Oxalobacteraceae</taxon>
        <taxon>Telluria group</taxon>
        <taxon>Massilia</taxon>
    </lineage>
</organism>
<accession>A0ABT2AKU4</accession>
<dbReference type="EMBL" id="JANUHA010000006">
    <property type="protein sequence ID" value="MCS0596871.1"/>
    <property type="molecule type" value="Genomic_DNA"/>
</dbReference>
<evidence type="ECO:0000313" key="3">
    <source>
        <dbReference type="Proteomes" id="UP001206572"/>
    </source>
</evidence>
<evidence type="ECO:0000313" key="2">
    <source>
        <dbReference type="EMBL" id="MCS0596871.1"/>
    </source>
</evidence>
<gene>
    <name evidence="2" type="ORF">NX780_10960</name>
</gene>
<keyword evidence="3" id="KW-1185">Reference proteome</keyword>
<sequence length="74" mass="7660">MAKTENVKRGSEGPVQSYRLLPISIAIGCSIGLVSGSLALGVGISVAIGVALEGLVRTRTPRKANAELDKIVKE</sequence>